<feature type="transmembrane region" description="Helical" evidence="2">
    <location>
        <begin position="111"/>
        <end position="130"/>
    </location>
</feature>
<dbReference type="Proteomes" id="UP001596122">
    <property type="component" value="Unassembled WGS sequence"/>
</dbReference>
<accession>A0ABW0GLM3</accession>
<proteinExistence type="predicted"/>
<dbReference type="SUPFAM" id="SSF81296">
    <property type="entry name" value="E set domains"/>
    <property type="match status" value="1"/>
</dbReference>
<organism evidence="4 5">
    <name type="scientific">Aquipuribacter nitratireducens</name>
    <dbReference type="NCBI Taxonomy" id="650104"/>
    <lineage>
        <taxon>Bacteria</taxon>
        <taxon>Bacillati</taxon>
        <taxon>Actinomycetota</taxon>
        <taxon>Actinomycetes</taxon>
        <taxon>Micrococcales</taxon>
        <taxon>Intrasporangiaceae</taxon>
        <taxon>Aquipuribacter</taxon>
    </lineage>
</organism>
<dbReference type="PROSITE" id="PS51318">
    <property type="entry name" value="TAT"/>
    <property type="match status" value="1"/>
</dbReference>
<keyword evidence="2" id="KW-1133">Transmembrane helix</keyword>
<evidence type="ECO:0000313" key="5">
    <source>
        <dbReference type="Proteomes" id="UP001596122"/>
    </source>
</evidence>
<feature type="transmembrane region" description="Helical" evidence="2">
    <location>
        <begin position="176"/>
        <end position="199"/>
    </location>
</feature>
<dbReference type="PANTHER" id="PTHR19372:SF7">
    <property type="entry name" value="SULFITE OXIDASE, MITOCHONDRIAL"/>
    <property type="match status" value="1"/>
</dbReference>
<feature type="transmembrane region" description="Helical" evidence="2">
    <location>
        <begin position="136"/>
        <end position="155"/>
    </location>
</feature>
<reference evidence="5" key="1">
    <citation type="journal article" date="2019" name="Int. J. Syst. Evol. Microbiol.">
        <title>The Global Catalogue of Microorganisms (GCM) 10K type strain sequencing project: providing services to taxonomists for standard genome sequencing and annotation.</title>
        <authorList>
            <consortium name="The Broad Institute Genomics Platform"/>
            <consortium name="The Broad Institute Genome Sequencing Center for Infectious Disease"/>
            <person name="Wu L."/>
            <person name="Ma J."/>
        </authorList>
    </citation>
    <scope>NUCLEOTIDE SEQUENCE [LARGE SCALE GENOMIC DNA]</scope>
    <source>
        <strain evidence="5">CCUG 43114</strain>
    </source>
</reference>
<dbReference type="InterPro" id="IPR036374">
    <property type="entry name" value="OxRdtase_Mopterin-bd_sf"/>
</dbReference>
<keyword evidence="5" id="KW-1185">Reference proteome</keyword>
<feature type="region of interest" description="Disordered" evidence="1">
    <location>
        <begin position="495"/>
        <end position="514"/>
    </location>
</feature>
<dbReference type="Gene3D" id="3.90.420.10">
    <property type="entry name" value="Oxidoreductase, molybdopterin-binding domain"/>
    <property type="match status" value="1"/>
</dbReference>
<evidence type="ECO:0000256" key="1">
    <source>
        <dbReference type="SAM" id="MobiDB-lite"/>
    </source>
</evidence>
<evidence type="ECO:0000313" key="4">
    <source>
        <dbReference type="EMBL" id="MFC5380739.1"/>
    </source>
</evidence>
<dbReference type="InterPro" id="IPR006311">
    <property type="entry name" value="TAT_signal"/>
</dbReference>
<comment type="caution">
    <text evidence="4">The sequence shown here is derived from an EMBL/GenBank/DDBJ whole genome shotgun (WGS) entry which is preliminary data.</text>
</comment>
<dbReference type="Pfam" id="PF00174">
    <property type="entry name" value="Oxidored_molyb"/>
    <property type="match status" value="1"/>
</dbReference>
<evidence type="ECO:0000259" key="3">
    <source>
        <dbReference type="Pfam" id="PF00174"/>
    </source>
</evidence>
<feature type="domain" description="Oxidoreductase molybdopterin-binding" evidence="3">
    <location>
        <begin position="250"/>
        <end position="399"/>
    </location>
</feature>
<gene>
    <name evidence="4" type="ORF">ACFPJ6_08050</name>
</gene>
<name>A0ABW0GLM3_9MICO</name>
<keyword evidence="2" id="KW-0812">Transmembrane</keyword>
<dbReference type="InterPro" id="IPR014756">
    <property type="entry name" value="Ig_E-set"/>
</dbReference>
<dbReference type="InterPro" id="IPR000572">
    <property type="entry name" value="OxRdtase_Mopterin-bd_dom"/>
</dbReference>
<feature type="transmembrane region" description="Helical" evidence="2">
    <location>
        <begin position="82"/>
        <end position="104"/>
    </location>
</feature>
<dbReference type="RefSeq" id="WP_340267714.1">
    <property type="nucleotide sequence ID" value="NZ_JBBEOG010000002.1"/>
</dbReference>
<dbReference type="EMBL" id="JBHSLD010000007">
    <property type="protein sequence ID" value="MFC5380739.1"/>
    <property type="molecule type" value="Genomic_DNA"/>
</dbReference>
<dbReference type="SUPFAM" id="SSF56524">
    <property type="entry name" value="Oxidoreductase molybdopterin-binding domain"/>
    <property type="match status" value="1"/>
</dbReference>
<dbReference type="PANTHER" id="PTHR19372">
    <property type="entry name" value="SULFITE REDUCTASE"/>
    <property type="match status" value="1"/>
</dbReference>
<protein>
    <submittedName>
        <fullName evidence="4">Molybdopterin-dependent oxidoreductase</fullName>
    </submittedName>
</protein>
<sequence>MTTTTGAPVARRRAVGGGRSVVALGALAGLVSAGLLLGTATALAGLLAAADPFVAVGDAVVRLSPPTVTSWAIATFGTYDKLVLFVGIGGVLAVVAAASGALATRRLAAGLVAPLVLVVAALTAVVAAPGAAPLDVLPLLAGTALAAPGFVVLVRRAGATGSAHDESRRGDSSRRGVLVAAAGVGAAAAAVAVTGRLVAGRLRDAAASRAALVLPPPLDPAPPAPVGAQASPATPFRTPPADFYRIDTALTVPQVRAEDWRLRVHGRVERPLDLDWDALTSFEVVEREITLVCVSNPVGGELLGNQVWRGVRLADVLAAAGVRGGADMLLSTSTDGWTASTPLEALVDSDDALLAFAMGGEPLPPEHGYPVRMVVPGLYGYVSATKWVTDLEVTTFADDTAFWTPRGYAERAPVKVGSRIDVPGPFERLDAGTVVVAGVAWAPGRGIGQVEVSVDDGDWQVAELAPVPSSLTWQQWRLEWAAEPGQHRLQVRATTTDGEVQTEDRAPVDPDGATGWHSVVVTVA</sequence>
<keyword evidence="2" id="KW-0472">Membrane</keyword>
<feature type="transmembrane region" description="Helical" evidence="2">
    <location>
        <begin position="21"/>
        <end position="48"/>
    </location>
</feature>
<dbReference type="Gene3D" id="2.60.40.650">
    <property type="match status" value="1"/>
</dbReference>
<evidence type="ECO:0000256" key="2">
    <source>
        <dbReference type="SAM" id="Phobius"/>
    </source>
</evidence>